<keyword evidence="3" id="KW-1185">Reference proteome</keyword>
<dbReference type="EnsemblBacteria" id="ACZ18345">
    <property type="protein sequence ID" value="ACZ18345"/>
    <property type="gene ID" value="Taci_0105"/>
</dbReference>
<accession>D1B7U2</accession>
<dbReference type="AlphaFoldDB" id="D1B7U2"/>
<evidence type="ECO:0000313" key="3">
    <source>
        <dbReference type="Proteomes" id="UP000002030"/>
    </source>
</evidence>
<feature type="signal peptide" evidence="1">
    <location>
        <begin position="1"/>
        <end position="19"/>
    </location>
</feature>
<dbReference type="EMBL" id="CP001818">
    <property type="protein sequence ID" value="ACZ18345.1"/>
    <property type="molecule type" value="Genomic_DNA"/>
</dbReference>
<evidence type="ECO:0000313" key="2">
    <source>
        <dbReference type="EMBL" id="ACZ18345.1"/>
    </source>
</evidence>
<dbReference type="Proteomes" id="UP000002030">
    <property type="component" value="Chromosome"/>
</dbReference>
<protein>
    <recommendedName>
        <fullName evidence="4">Thioredoxin domain-containing protein</fullName>
    </recommendedName>
</protein>
<dbReference type="HOGENOM" id="CLU_1642912_0_0_0"/>
<proteinExistence type="predicted"/>
<dbReference type="STRING" id="525903.Taci_0105"/>
<evidence type="ECO:0000256" key="1">
    <source>
        <dbReference type="SAM" id="SignalP"/>
    </source>
</evidence>
<keyword evidence="1" id="KW-0732">Signal</keyword>
<dbReference type="KEGG" id="tai:Taci_0105"/>
<sequence>MRILLCLALLLTFWSPSQGAPLRIEDPVLSPIGSHGKARLRSLVSPGDGALLILFSPGCRSCRDGIREALGGLKGKVKVIPVSTSYPPREYLEERWREWGFKVQGYVDPGDRIFRAIQVREVPVFAFVRGEDGALLVLKVLDGRATSGHLASQARRLGLLR</sequence>
<organism evidence="2 3">
    <name type="scientific">Thermanaerovibrio acidaminovorans (strain ATCC 49978 / DSM 6589 / Su883)</name>
    <name type="common">Selenomonas acidaminovorans</name>
    <dbReference type="NCBI Taxonomy" id="525903"/>
    <lineage>
        <taxon>Bacteria</taxon>
        <taxon>Thermotogati</taxon>
        <taxon>Synergistota</taxon>
        <taxon>Synergistia</taxon>
        <taxon>Synergistales</taxon>
        <taxon>Synergistaceae</taxon>
        <taxon>Thermanaerovibrio</taxon>
    </lineage>
</organism>
<feature type="chain" id="PRO_5003020463" description="Thioredoxin domain-containing protein" evidence="1">
    <location>
        <begin position="20"/>
        <end position="161"/>
    </location>
</feature>
<dbReference type="RefSeq" id="WP_012868861.1">
    <property type="nucleotide sequence ID" value="NC_013522.1"/>
</dbReference>
<dbReference type="SUPFAM" id="SSF52833">
    <property type="entry name" value="Thioredoxin-like"/>
    <property type="match status" value="1"/>
</dbReference>
<dbReference type="OrthoDB" id="9898469at2"/>
<dbReference type="InterPro" id="IPR036249">
    <property type="entry name" value="Thioredoxin-like_sf"/>
</dbReference>
<evidence type="ECO:0008006" key="4">
    <source>
        <dbReference type="Google" id="ProtNLM"/>
    </source>
</evidence>
<reference evidence="2 3" key="1">
    <citation type="journal article" date="2009" name="Stand. Genomic Sci.">
        <title>Complete genome sequence of Thermanaerovibrio acidaminovorans type strain (Su883).</title>
        <authorList>
            <person name="Chovatia M."/>
            <person name="Sikorski J."/>
            <person name="Schroder M."/>
            <person name="Lapidus A."/>
            <person name="Nolan M."/>
            <person name="Tice H."/>
            <person name="Glavina Del Rio T."/>
            <person name="Copeland A."/>
            <person name="Cheng J.F."/>
            <person name="Lucas S."/>
            <person name="Chen F."/>
            <person name="Bruce D."/>
            <person name="Goodwin L."/>
            <person name="Pitluck S."/>
            <person name="Ivanova N."/>
            <person name="Mavromatis K."/>
            <person name="Ovchinnikova G."/>
            <person name="Pati A."/>
            <person name="Chen A."/>
            <person name="Palaniappan K."/>
            <person name="Land M."/>
            <person name="Hauser L."/>
            <person name="Chang Y.J."/>
            <person name="Jeffries C.D."/>
            <person name="Chain P."/>
            <person name="Saunders E."/>
            <person name="Detter J.C."/>
            <person name="Brettin T."/>
            <person name="Rohde M."/>
            <person name="Goker M."/>
            <person name="Spring S."/>
            <person name="Bristow J."/>
            <person name="Markowitz V."/>
            <person name="Hugenholtz P."/>
            <person name="Kyrpides N.C."/>
            <person name="Klenk H.P."/>
            <person name="Eisen J.A."/>
        </authorList>
    </citation>
    <scope>NUCLEOTIDE SEQUENCE [LARGE SCALE GENOMIC DNA]</scope>
    <source>
        <strain evidence="3">ATCC 49978 / DSM 6589 / Su883</strain>
    </source>
</reference>
<gene>
    <name evidence="2" type="ordered locus">Taci_0105</name>
</gene>
<name>D1B7U2_THEAS</name>